<evidence type="ECO:0000256" key="1">
    <source>
        <dbReference type="ARBA" id="ARBA00022801"/>
    </source>
</evidence>
<dbReference type="Proteomes" id="UP000292665">
    <property type="component" value="Unassembled WGS sequence"/>
</dbReference>
<keyword evidence="1 4" id="KW-0378">Hydrolase</keyword>
<dbReference type="Gene3D" id="3.40.50.1820">
    <property type="entry name" value="alpha/beta hydrolase"/>
    <property type="match status" value="1"/>
</dbReference>
<evidence type="ECO:0000313" key="3">
    <source>
        <dbReference type="EMBL" id="CUN83909.1"/>
    </source>
</evidence>
<dbReference type="Proteomes" id="UP000095787">
    <property type="component" value="Unassembled WGS sequence"/>
</dbReference>
<dbReference type="InterPro" id="IPR050300">
    <property type="entry name" value="GDXG_lipolytic_enzyme"/>
</dbReference>
<accession>A0A174A7Q9</accession>
<organism evidence="3 5">
    <name type="scientific">[Ruminococcus] torques</name>
    <dbReference type="NCBI Taxonomy" id="33039"/>
    <lineage>
        <taxon>Bacteria</taxon>
        <taxon>Bacillati</taxon>
        <taxon>Bacillota</taxon>
        <taxon>Clostridia</taxon>
        <taxon>Lachnospirales</taxon>
        <taxon>Lachnospiraceae</taxon>
        <taxon>Mediterraneibacter</taxon>
    </lineage>
</organism>
<dbReference type="GO" id="GO:0016787">
    <property type="term" value="F:hydrolase activity"/>
    <property type="evidence" value="ECO:0007669"/>
    <property type="project" value="UniProtKB-KW"/>
</dbReference>
<evidence type="ECO:0000313" key="6">
    <source>
        <dbReference type="Proteomes" id="UP000292665"/>
    </source>
</evidence>
<dbReference type="EMBL" id="RCYR01000001">
    <property type="protein sequence ID" value="RYS82213.1"/>
    <property type="molecule type" value="Genomic_DNA"/>
</dbReference>
<reference evidence="4 6" key="2">
    <citation type="journal article" date="2019" name="Science, e1252229">
        <title>Invertible promoters mediate bacterial phase variation, antibiotic resistance, and host adaptation in the gut.</title>
        <authorList>
            <person name="Jiang X."/>
            <person name="Hall A.B."/>
            <person name="Arthur T.D."/>
            <person name="Plichta D.R."/>
            <person name="Covington C.T."/>
            <person name="Poyet M."/>
            <person name="Crothers J."/>
            <person name="Moses P.L."/>
            <person name="Tolonen A.C."/>
            <person name="Vlamakis H."/>
            <person name="Alm E.J."/>
            <person name="Xavier R.J."/>
        </authorList>
    </citation>
    <scope>NUCLEOTIDE SEQUENCE [LARGE SCALE GENOMIC DNA]</scope>
    <source>
        <strain evidence="6">aa_0143</strain>
        <strain evidence="4">Aa_0143</strain>
    </source>
</reference>
<reference evidence="3 5" key="1">
    <citation type="submission" date="2015-09" db="EMBL/GenBank/DDBJ databases">
        <authorList>
            <consortium name="Pathogen Informatics"/>
        </authorList>
    </citation>
    <scope>NUCLEOTIDE SEQUENCE [LARGE SCALE GENOMIC DNA]</scope>
    <source>
        <strain evidence="3 5">2789STDY5834841</strain>
    </source>
</reference>
<dbReference type="AlphaFoldDB" id="A0A174A7Q9"/>
<dbReference type="Pfam" id="PF20434">
    <property type="entry name" value="BD-FAE"/>
    <property type="match status" value="1"/>
</dbReference>
<protein>
    <submittedName>
        <fullName evidence="4">Alpha/beta hydrolase</fullName>
    </submittedName>
    <submittedName>
        <fullName evidence="3">Predicted esterase</fullName>
    </submittedName>
</protein>
<dbReference type="InterPro" id="IPR029058">
    <property type="entry name" value="AB_hydrolase_fold"/>
</dbReference>
<evidence type="ECO:0000313" key="5">
    <source>
        <dbReference type="Proteomes" id="UP000095787"/>
    </source>
</evidence>
<evidence type="ECO:0000259" key="2">
    <source>
        <dbReference type="Pfam" id="PF20434"/>
    </source>
</evidence>
<dbReference type="RefSeq" id="WP_009242254.1">
    <property type="nucleotide sequence ID" value="NZ_AP028249.1"/>
</dbReference>
<name>A0A174A7Q9_9FIRM</name>
<dbReference type="InterPro" id="IPR049492">
    <property type="entry name" value="BD-FAE-like_dom"/>
</dbReference>
<dbReference type="EMBL" id="CYZO01000009">
    <property type="protein sequence ID" value="CUN83909.1"/>
    <property type="molecule type" value="Genomic_DNA"/>
</dbReference>
<gene>
    <name evidence="4" type="ORF">EAI93_00450</name>
    <name evidence="3" type="ORF">ERS852456_00948</name>
</gene>
<feature type="domain" description="BD-FAE-like" evidence="2">
    <location>
        <begin position="35"/>
        <end position="222"/>
    </location>
</feature>
<dbReference type="PANTHER" id="PTHR48081">
    <property type="entry name" value="AB HYDROLASE SUPERFAMILY PROTEIN C4A8.06C"/>
    <property type="match status" value="1"/>
</dbReference>
<dbReference type="GeneID" id="97329019"/>
<proteinExistence type="predicted"/>
<dbReference type="PANTHER" id="PTHR48081:SF6">
    <property type="entry name" value="PEPTIDASE S9 PROLYL OLIGOPEPTIDASE CATALYTIC DOMAIN-CONTAINING PROTEIN"/>
    <property type="match status" value="1"/>
</dbReference>
<sequence>MIGKRTAIWKREEYSYESEERDIPYVISYMHEDGQIRPAMIVVPGGAYRQVSSSEGDIVARTFYRAGYNALVLTYSVNPTSEGEPLHLQPLRDLARTVRLVRYYAKQCRIDPEKVAVCGFSAGGHLCGSLGVHFQDIKEENSLLKEVSCRPDAMILGYPVITSGKYRNEDSFLALLGEDSDEEEREYLSVEKHVTEEMPPCFLWHTLEDKTVSAENGYLFAEACRKAGVPYAHHVFAEGAHGMSVATEEWFEQKLKERPDKWTEEEQAHIYGALDEVGMWTGLAKRWLKRTLCIKERQEIDSEDFIYQTWRSGLHK</sequence>
<dbReference type="SUPFAM" id="SSF53474">
    <property type="entry name" value="alpha/beta-Hydrolases"/>
    <property type="match status" value="1"/>
</dbReference>
<evidence type="ECO:0000313" key="4">
    <source>
        <dbReference type="EMBL" id="RYS82213.1"/>
    </source>
</evidence>